<reference evidence="2" key="1">
    <citation type="submission" date="2022-03" db="EMBL/GenBank/DDBJ databases">
        <authorList>
            <person name="Lindestad O."/>
        </authorList>
    </citation>
    <scope>NUCLEOTIDE SEQUENCE</scope>
</reference>
<gene>
    <name evidence="2" type="primary">jg5339</name>
    <name evidence="2" type="ORF">PAEG_LOCUS10934</name>
</gene>
<dbReference type="Proteomes" id="UP000838756">
    <property type="component" value="Unassembled WGS sequence"/>
</dbReference>
<evidence type="ECO:0000313" key="3">
    <source>
        <dbReference type="Proteomes" id="UP000838756"/>
    </source>
</evidence>
<evidence type="ECO:0000256" key="1">
    <source>
        <dbReference type="SAM" id="MobiDB-lite"/>
    </source>
</evidence>
<name>A0A8S4R9F2_9NEOP</name>
<dbReference type="AlphaFoldDB" id="A0A8S4R9F2"/>
<dbReference type="EMBL" id="CAKXAJ010024914">
    <property type="protein sequence ID" value="CAH2232715.1"/>
    <property type="molecule type" value="Genomic_DNA"/>
</dbReference>
<feature type="compositionally biased region" description="Polar residues" evidence="1">
    <location>
        <begin position="10"/>
        <end position="24"/>
    </location>
</feature>
<evidence type="ECO:0000313" key="2">
    <source>
        <dbReference type="EMBL" id="CAH2232715.1"/>
    </source>
</evidence>
<comment type="caution">
    <text evidence="2">The sequence shown here is derived from an EMBL/GenBank/DDBJ whole genome shotgun (WGS) entry which is preliminary data.</text>
</comment>
<feature type="region of interest" description="Disordered" evidence="1">
    <location>
        <begin position="1"/>
        <end position="24"/>
    </location>
</feature>
<proteinExistence type="predicted"/>
<keyword evidence="3" id="KW-1185">Reference proteome</keyword>
<accession>A0A8S4R9F2</accession>
<sequence length="170" mass="19238">MFVNPERVGATSNIPLNRSNSVQGESKVAKPPEYKFYNVDSRHPSPNPIESFLLPTHGFNPLWTVVVAQTLLPALRYIPSVASYDIDVKGRVDVVALLVAAVSERKRWPHVTTIAKFYECHRSAIMKNKDLRSEGREVKYFLRNGRLAGKKYACQAKKSDRGELLDKRVI</sequence>
<protein>
    <submittedName>
        <fullName evidence="2">Jg5339 protein</fullName>
    </submittedName>
</protein>
<organism evidence="2 3">
    <name type="scientific">Pararge aegeria aegeria</name>
    <dbReference type="NCBI Taxonomy" id="348720"/>
    <lineage>
        <taxon>Eukaryota</taxon>
        <taxon>Metazoa</taxon>
        <taxon>Ecdysozoa</taxon>
        <taxon>Arthropoda</taxon>
        <taxon>Hexapoda</taxon>
        <taxon>Insecta</taxon>
        <taxon>Pterygota</taxon>
        <taxon>Neoptera</taxon>
        <taxon>Endopterygota</taxon>
        <taxon>Lepidoptera</taxon>
        <taxon>Glossata</taxon>
        <taxon>Ditrysia</taxon>
        <taxon>Papilionoidea</taxon>
        <taxon>Nymphalidae</taxon>
        <taxon>Satyrinae</taxon>
        <taxon>Satyrini</taxon>
        <taxon>Parargina</taxon>
        <taxon>Pararge</taxon>
    </lineage>
</organism>